<evidence type="ECO:0000256" key="5">
    <source>
        <dbReference type="ARBA" id="ARBA00022692"/>
    </source>
</evidence>
<keyword evidence="10" id="KW-1185">Reference proteome</keyword>
<evidence type="ECO:0000256" key="1">
    <source>
        <dbReference type="ARBA" id="ARBA00004651"/>
    </source>
</evidence>
<sequence length="216" mass="22703">MSSVGLLYVGAVLFINGLMLLDVVPARAAAAMNLFVGGMQVVFPTIIIAQADGDASVILGASGLYLFGFTYLYVAWNTLTGASGEGLGWFSIFVAACAVVYGIVQFTHLADPVFGVIWWSWAVLWLLFFLVLARGRDRLTRVTGWFTLLLGIGTGAVPALMLLTGTYVTGAAPALVAAAVFAACFAAAWVLGRPRQQRSGRVAAGTMTGGRTDAEL</sequence>
<accession>A0ABN3B4W4</accession>
<protein>
    <submittedName>
        <fullName evidence="9">AmiS/UreI family transporter</fullName>
    </submittedName>
</protein>
<dbReference type="Gene3D" id="1.25.40.600">
    <property type="match status" value="1"/>
</dbReference>
<comment type="subcellular location">
    <subcellularLocation>
        <location evidence="1">Cell membrane</location>
        <topology evidence="1">Multi-pass membrane protein</topology>
    </subcellularLocation>
</comment>
<evidence type="ECO:0000256" key="4">
    <source>
        <dbReference type="ARBA" id="ARBA00022475"/>
    </source>
</evidence>
<keyword evidence="7 8" id="KW-0472">Membrane</keyword>
<dbReference type="EMBL" id="BAAAOP010000005">
    <property type="protein sequence ID" value="GAA2186873.1"/>
    <property type="molecule type" value="Genomic_DNA"/>
</dbReference>
<evidence type="ECO:0000256" key="2">
    <source>
        <dbReference type="ARBA" id="ARBA00010068"/>
    </source>
</evidence>
<keyword evidence="4" id="KW-1003">Cell membrane</keyword>
<feature type="transmembrane region" description="Helical" evidence="8">
    <location>
        <begin position="171"/>
        <end position="191"/>
    </location>
</feature>
<evidence type="ECO:0000256" key="8">
    <source>
        <dbReference type="SAM" id="Phobius"/>
    </source>
</evidence>
<evidence type="ECO:0000313" key="9">
    <source>
        <dbReference type="EMBL" id="GAA2186873.1"/>
    </source>
</evidence>
<name>A0ABN3B4W4_9MICO</name>
<feature type="transmembrane region" description="Helical" evidence="8">
    <location>
        <begin position="55"/>
        <end position="74"/>
    </location>
</feature>
<comment type="caution">
    <text evidence="9">The sequence shown here is derived from an EMBL/GenBank/DDBJ whole genome shotgun (WGS) entry which is preliminary data.</text>
</comment>
<feature type="transmembrane region" description="Helical" evidence="8">
    <location>
        <begin position="145"/>
        <end position="165"/>
    </location>
</feature>
<dbReference type="InterPro" id="IPR003211">
    <property type="entry name" value="AmiSUreI_transpt"/>
</dbReference>
<reference evidence="9 10" key="1">
    <citation type="journal article" date="2019" name="Int. J. Syst. Evol. Microbiol.">
        <title>The Global Catalogue of Microorganisms (GCM) 10K type strain sequencing project: providing services to taxonomists for standard genome sequencing and annotation.</title>
        <authorList>
            <consortium name="The Broad Institute Genomics Platform"/>
            <consortium name="The Broad Institute Genome Sequencing Center for Infectious Disease"/>
            <person name="Wu L."/>
            <person name="Ma J."/>
        </authorList>
    </citation>
    <scope>NUCLEOTIDE SEQUENCE [LARGE SCALE GENOMIC DNA]</scope>
    <source>
        <strain evidence="9 10">JCM 14919</strain>
    </source>
</reference>
<feature type="transmembrane region" description="Helical" evidence="8">
    <location>
        <begin position="86"/>
        <end position="104"/>
    </location>
</feature>
<evidence type="ECO:0000256" key="3">
    <source>
        <dbReference type="ARBA" id="ARBA00022448"/>
    </source>
</evidence>
<evidence type="ECO:0000256" key="6">
    <source>
        <dbReference type="ARBA" id="ARBA00022989"/>
    </source>
</evidence>
<comment type="similarity">
    <text evidence="2">Belongs to the AmiS/UreI family.</text>
</comment>
<dbReference type="RefSeq" id="WP_090147701.1">
    <property type="nucleotide sequence ID" value="NZ_BAAAOP010000005.1"/>
</dbReference>
<feature type="transmembrane region" description="Helical" evidence="8">
    <location>
        <begin position="116"/>
        <end position="133"/>
    </location>
</feature>
<evidence type="ECO:0000256" key="7">
    <source>
        <dbReference type="ARBA" id="ARBA00023136"/>
    </source>
</evidence>
<feature type="transmembrane region" description="Helical" evidence="8">
    <location>
        <begin position="31"/>
        <end position="49"/>
    </location>
</feature>
<keyword evidence="3" id="KW-0813">Transport</keyword>
<proteinExistence type="inferred from homology"/>
<dbReference type="InterPro" id="IPR038523">
    <property type="entry name" value="AmiSUreI_transpt_sf"/>
</dbReference>
<gene>
    <name evidence="9" type="ORF">GCM10009786_09350</name>
</gene>
<organism evidence="9 10">
    <name type="scientific">Leucobacter alluvii</name>
    <dbReference type="NCBI Taxonomy" id="340321"/>
    <lineage>
        <taxon>Bacteria</taxon>
        <taxon>Bacillati</taxon>
        <taxon>Actinomycetota</taxon>
        <taxon>Actinomycetes</taxon>
        <taxon>Micrococcales</taxon>
        <taxon>Microbacteriaceae</taxon>
        <taxon>Leucobacter</taxon>
    </lineage>
</organism>
<keyword evidence="5 8" id="KW-0812">Transmembrane</keyword>
<dbReference type="Pfam" id="PF02293">
    <property type="entry name" value="AmiS_UreI"/>
    <property type="match status" value="1"/>
</dbReference>
<dbReference type="CDD" id="cd13429">
    <property type="entry name" value="UreI_AmiS_like_2"/>
    <property type="match status" value="1"/>
</dbReference>
<evidence type="ECO:0000313" key="10">
    <source>
        <dbReference type="Proteomes" id="UP001501084"/>
    </source>
</evidence>
<feature type="transmembrane region" description="Helical" evidence="8">
    <location>
        <begin position="6"/>
        <end position="24"/>
    </location>
</feature>
<dbReference type="Proteomes" id="UP001501084">
    <property type="component" value="Unassembled WGS sequence"/>
</dbReference>
<keyword evidence="6 8" id="KW-1133">Transmembrane helix</keyword>